<reference evidence="3" key="1">
    <citation type="journal article" date="2019" name="Int. J. Syst. Evol. Microbiol.">
        <title>The Global Catalogue of Microorganisms (GCM) 10K type strain sequencing project: providing services to taxonomists for standard genome sequencing and annotation.</title>
        <authorList>
            <consortium name="The Broad Institute Genomics Platform"/>
            <consortium name="The Broad Institute Genome Sequencing Center for Infectious Disease"/>
            <person name="Wu L."/>
            <person name="Ma J."/>
        </authorList>
    </citation>
    <scope>NUCLEOTIDE SEQUENCE [LARGE SCALE GENOMIC DNA]</scope>
    <source>
        <strain evidence="3">CGMCC 4.7277</strain>
    </source>
</reference>
<evidence type="ECO:0000313" key="3">
    <source>
        <dbReference type="Proteomes" id="UP001596084"/>
    </source>
</evidence>
<feature type="transmembrane region" description="Helical" evidence="1">
    <location>
        <begin position="12"/>
        <end position="32"/>
    </location>
</feature>
<sequence length="43" mass="4529">MSDLNGNALRIVVIVLAVIGGIAILGAIGMAVMHFGMMGRWRC</sequence>
<name>A0ABW0QFL2_9BURK</name>
<evidence type="ECO:0000256" key="1">
    <source>
        <dbReference type="SAM" id="Phobius"/>
    </source>
</evidence>
<gene>
    <name evidence="2" type="ORF">ACFPP7_21090</name>
</gene>
<protein>
    <submittedName>
        <fullName evidence="2">Uncharacterized protein</fullName>
    </submittedName>
</protein>
<proteinExistence type="predicted"/>
<organism evidence="2 3">
    <name type="scientific">Polaromonas jejuensis</name>
    <dbReference type="NCBI Taxonomy" id="457502"/>
    <lineage>
        <taxon>Bacteria</taxon>
        <taxon>Pseudomonadati</taxon>
        <taxon>Pseudomonadota</taxon>
        <taxon>Betaproteobacteria</taxon>
        <taxon>Burkholderiales</taxon>
        <taxon>Comamonadaceae</taxon>
        <taxon>Polaromonas</taxon>
    </lineage>
</organism>
<evidence type="ECO:0000313" key="2">
    <source>
        <dbReference type="EMBL" id="MFC5523388.1"/>
    </source>
</evidence>
<keyword evidence="1" id="KW-0472">Membrane</keyword>
<keyword evidence="3" id="KW-1185">Reference proteome</keyword>
<dbReference type="EMBL" id="JBHSMX010000065">
    <property type="protein sequence ID" value="MFC5523388.1"/>
    <property type="molecule type" value="Genomic_DNA"/>
</dbReference>
<accession>A0ABW0QFL2</accession>
<dbReference type="RefSeq" id="WP_281178582.1">
    <property type="nucleotide sequence ID" value="NZ_JBHSMX010000065.1"/>
</dbReference>
<dbReference type="Proteomes" id="UP001596084">
    <property type="component" value="Unassembled WGS sequence"/>
</dbReference>
<keyword evidence="1" id="KW-0812">Transmembrane</keyword>
<keyword evidence="1" id="KW-1133">Transmembrane helix</keyword>
<comment type="caution">
    <text evidence="2">The sequence shown here is derived from an EMBL/GenBank/DDBJ whole genome shotgun (WGS) entry which is preliminary data.</text>
</comment>